<dbReference type="Gene3D" id="3.40.50.10810">
    <property type="entry name" value="Tandem AAA-ATPase domain"/>
    <property type="match status" value="1"/>
</dbReference>
<feature type="compositionally biased region" description="Low complexity" evidence="7">
    <location>
        <begin position="1"/>
        <end position="12"/>
    </location>
</feature>
<evidence type="ECO:0000259" key="8">
    <source>
        <dbReference type="PROSITE" id="PS50089"/>
    </source>
</evidence>
<feature type="non-terminal residue" evidence="11">
    <location>
        <position position="1046"/>
    </location>
</feature>
<dbReference type="Gene3D" id="3.40.50.300">
    <property type="entry name" value="P-loop containing nucleotide triphosphate hydrolases"/>
    <property type="match status" value="2"/>
</dbReference>
<sequence length="1046" mass="114869">MDATQTAAAAATEGRADPLSWPDSGSPTWSSIRSNITRPDTFHGQQSLTLGQHLPALSLPLKRHIHEPDVFAGNMAPPKRRRMEDHPSGSATESAPTVTGAAPQSVAWRPAQTPPSAMHEIQASSLTSPSAAPWYAMAPSGTSRRNMSPPGVPNSIYSSQLTPHHPMAAASPAELTLCPHPPPPSSHALEAVPVGSADGPVWVTTPNQAFESSECTYNTTAPFGVAGLSRHRIVQGEYDRSGEMVHEPPGPLALARSHQAPIANAVWDPPSSTEPNPWSAAVTQDRIPEPAAPEHPLLGPTTVGLPPEQVVPKPPHAGPEPWDVVSPASPADVDTLAANGTMATLDPWEGVTGALTVPLMEHQKQGVRWMTAMEKSHHRGGILADDMGLGKTVQALALIAAHPAQHIHRHATLVVTPASLIQQWKHEIEQFLRTSPHRQRVYVYYGDRRGKAIPVLNGYGIVLTTFGTITAELRRAGPRQHARNLAGPHRSSPLFGPASGWHRVILDEAQCIKNDQSQTAAACCALDATYRWCLSGTPVMNNLRELYSLLKFLRVQPYASRQSFAAAFQQPLQTRGSPQRAAATARLRRLMDTIMLRRTKTSTIQGQPILQLPVKTTEIVYVTFTEPERELYTALECHTRLQFNHYLSGGNPSRNVSHMLGLLQRLRQACCHPFLVSDFIPDTLDASGNDGHRAANAMRFSPAVVQRLRDNERENGPEFECPICYDTVDNHIIFFPCGHSVCVKCFARIFPQVPTARPRVEGTPPMCCPSCRVVIDPSKATDHTAFAKQHYPTPPGDVGTESLSTVLENLRGRVEDDHDNGQDLMLGMPAGDDHAYPPVQFHMNPTPTIHAPKRSFTRLRQRALTSPAAKQKYHQILAETWISSSKIDRALEIVRDIVARGEPGGEREKVVIFSQFTSMLDLIEVPLGRHGWAFRRYDGTMKPADRHAATVHFATDPDCLILLVSMKAGNSGLNLTAASQVIILDPLWNPYVEDQAVGRVHRIGQRRPVHVHRILVSNTVEDRILDFQDRKRQLIEGIIDERTHRE</sequence>
<dbReference type="SMART" id="SM00184">
    <property type="entry name" value="RING"/>
    <property type="match status" value="1"/>
</dbReference>
<dbReference type="Gene3D" id="3.30.40.10">
    <property type="entry name" value="Zinc/RING finger domain, C3HC4 (zinc finger)"/>
    <property type="match status" value="1"/>
</dbReference>
<dbReference type="GO" id="GO:0005524">
    <property type="term" value="F:ATP binding"/>
    <property type="evidence" value="ECO:0007669"/>
    <property type="project" value="UniProtKB-KW"/>
</dbReference>
<keyword evidence="12" id="KW-1185">Reference proteome</keyword>
<feature type="domain" description="Helicase C-terminal" evidence="10">
    <location>
        <begin position="896"/>
        <end position="1046"/>
    </location>
</feature>
<keyword evidence="5" id="KW-0067">ATP-binding</keyword>
<evidence type="ECO:0000313" key="11">
    <source>
        <dbReference type="EMBL" id="PIG85973.1"/>
    </source>
</evidence>
<reference evidence="11 12" key="1">
    <citation type="submission" date="2017-05" db="EMBL/GenBank/DDBJ databases">
        <title>Genome sequence for an aflatoxigenic pathogen of Argentinian peanut, Aspergillus arachidicola.</title>
        <authorList>
            <person name="Moore G."/>
            <person name="Beltz S.B."/>
            <person name="Mack B.M."/>
        </authorList>
    </citation>
    <scope>NUCLEOTIDE SEQUENCE [LARGE SCALE GENOMIC DNA]</scope>
    <source>
        <strain evidence="11 12">CBS 117610</strain>
    </source>
</reference>
<feature type="compositionally biased region" description="Polar residues" evidence="7">
    <location>
        <begin position="23"/>
        <end position="36"/>
    </location>
</feature>
<keyword evidence="6" id="KW-0863">Zinc-finger</keyword>
<dbReference type="SMART" id="SM00490">
    <property type="entry name" value="HELICc"/>
    <property type="match status" value="1"/>
</dbReference>
<dbReference type="InterPro" id="IPR049730">
    <property type="entry name" value="SNF2/RAD54-like_C"/>
</dbReference>
<evidence type="ECO:0000256" key="2">
    <source>
        <dbReference type="ARBA" id="ARBA00022741"/>
    </source>
</evidence>
<dbReference type="AlphaFoldDB" id="A0A2G7FZI3"/>
<comment type="similarity">
    <text evidence="1">Belongs to the SNF2/RAD54 helicase family.</text>
</comment>
<dbReference type="Proteomes" id="UP000231358">
    <property type="component" value="Unassembled WGS sequence"/>
</dbReference>
<evidence type="ECO:0000256" key="7">
    <source>
        <dbReference type="SAM" id="MobiDB-lite"/>
    </source>
</evidence>
<feature type="region of interest" description="Disordered" evidence="7">
    <location>
        <begin position="70"/>
        <end position="163"/>
    </location>
</feature>
<organism evidence="11 12">
    <name type="scientific">Aspergillus arachidicola</name>
    <dbReference type="NCBI Taxonomy" id="656916"/>
    <lineage>
        <taxon>Eukaryota</taxon>
        <taxon>Fungi</taxon>
        <taxon>Dikarya</taxon>
        <taxon>Ascomycota</taxon>
        <taxon>Pezizomycotina</taxon>
        <taxon>Eurotiomycetes</taxon>
        <taxon>Eurotiomycetidae</taxon>
        <taxon>Eurotiales</taxon>
        <taxon>Aspergillaceae</taxon>
        <taxon>Aspergillus</taxon>
        <taxon>Aspergillus subgen. Circumdati</taxon>
    </lineage>
</organism>
<dbReference type="CDD" id="cd18793">
    <property type="entry name" value="SF2_C_SNF"/>
    <property type="match status" value="1"/>
</dbReference>
<dbReference type="SMART" id="SM00487">
    <property type="entry name" value="DEXDc"/>
    <property type="match status" value="1"/>
</dbReference>
<dbReference type="InterPro" id="IPR001650">
    <property type="entry name" value="Helicase_C-like"/>
</dbReference>
<dbReference type="Pfam" id="PF00176">
    <property type="entry name" value="SNF2-rel_dom"/>
    <property type="match status" value="1"/>
</dbReference>
<dbReference type="CDD" id="cd18008">
    <property type="entry name" value="DEXDc_SHPRH-like"/>
    <property type="match status" value="1"/>
</dbReference>
<proteinExistence type="inferred from homology"/>
<name>A0A2G7FZI3_9EURO</name>
<dbReference type="GO" id="GO:0008094">
    <property type="term" value="F:ATP-dependent activity, acting on DNA"/>
    <property type="evidence" value="ECO:0007669"/>
    <property type="project" value="TreeGrafter"/>
</dbReference>
<keyword evidence="4" id="KW-0347">Helicase</keyword>
<keyword evidence="2" id="KW-0547">Nucleotide-binding</keyword>
<dbReference type="GO" id="GO:0005737">
    <property type="term" value="C:cytoplasm"/>
    <property type="evidence" value="ECO:0007669"/>
    <property type="project" value="TreeGrafter"/>
</dbReference>
<feature type="domain" description="Helicase ATP-binding" evidence="9">
    <location>
        <begin position="372"/>
        <end position="556"/>
    </location>
</feature>
<evidence type="ECO:0000313" key="12">
    <source>
        <dbReference type="Proteomes" id="UP000231358"/>
    </source>
</evidence>
<dbReference type="PANTHER" id="PTHR45626">
    <property type="entry name" value="TRANSCRIPTION TERMINATION FACTOR 2-RELATED"/>
    <property type="match status" value="1"/>
</dbReference>
<dbReference type="InterPro" id="IPR038718">
    <property type="entry name" value="SNF2-like_sf"/>
</dbReference>
<evidence type="ECO:0000256" key="4">
    <source>
        <dbReference type="ARBA" id="ARBA00022806"/>
    </source>
</evidence>
<dbReference type="InterPro" id="IPR000330">
    <property type="entry name" value="SNF2_N"/>
</dbReference>
<dbReference type="SUPFAM" id="SSF52540">
    <property type="entry name" value="P-loop containing nucleoside triphosphate hydrolases"/>
    <property type="match status" value="2"/>
</dbReference>
<evidence type="ECO:0008006" key="13">
    <source>
        <dbReference type="Google" id="ProtNLM"/>
    </source>
</evidence>
<dbReference type="PANTHER" id="PTHR45626:SF16">
    <property type="entry name" value="ATP-DEPENDENT HELICASE ULS1"/>
    <property type="match status" value="1"/>
</dbReference>
<dbReference type="GO" id="GO:0004386">
    <property type="term" value="F:helicase activity"/>
    <property type="evidence" value="ECO:0007669"/>
    <property type="project" value="UniProtKB-KW"/>
</dbReference>
<feature type="domain" description="RING-type" evidence="8">
    <location>
        <begin position="721"/>
        <end position="772"/>
    </location>
</feature>
<evidence type="ECO:0000256" key="6">
    <source>
        <dbReference type="PROSITE-ProRule" id="PRU00175"/>
    </source>
</evidence>
<dbReference type="EMBL" id="NEXV01000290">
    <property type="protein sequence ID" value="PIG85973.1"/>
    <property type="molecule type" value="Genomic_DNA"/>
</dbReference>
<dbReference type="STRING" id="656916.A0A2G7FZI3"/>
<keyword evidence="3" id="KW-0378">Hydrolase</keyword>
<accession>A0A2G7FZI3</accession>
<dbReference type="PROSITE" id="PS50089">
    <property type="entry name" value="ZF_RING_2"/>
    <property type="match status" value="1"/>
</dbReference>
<dbReference type="InterPro" id="IPR001841">
    <property type="entry name" value="Znf_RING"/>
</dbReference>
<dbReference type="PROSITE" id="PS51192">
    <property type="entry name" value="HELICASE_ATP_BIND_1"/>
    <property type="match status" value="1"/>
</dbReference>
<dbReference type="SUPFAM" id="SSF57850">
    <property type="entry name" value="RING/U-box"/>
    <property type="match status" value="1"/>
</dbReference>
<dbReference type="Pfam" id="PF13923">
    <property type="entry name" value="zf-C3HC4_2"/>
    <property type="match status" value="1"/>
</dbReference>
<dbReference type="PROSITE" id="PS51194">
    <property type="entry name" value="HELICASE_CTER"/>
    <property type="match status" value="1"/>
</dbReference>
<feature type="region of interest" description="Disordered" evidence="7">
    <location>
        <begin position="1"/>
        <end position="36"/>
    </location>
</feature>
<dbReference type="Pfam" id="PF00271">
    <property type="entry name" value="Helicase_C"/>
    <property type="match status" value="1"/>
</dbReference>
<evidence type="ECO:0000259" key="10">
    <source>
        <dbReference type="PROSITE" id="PS51194"/>
    </source>
</evidence>
<evidence type="ECO:0000256" key="5">
    <source>
        <dbReference type="ARBA" id="ARBA00022840"/>
    </source>
</evidence>
<keyword evidence="6" id="KW-0479">Metal-binding</keyword>
<gene>
    <name evidence="11" type="ORF">AARAC_012023</name>
</gene>
<protein>
    <recommendedName>
        <fullName evidence="13">SNF2 family N-terminal domain-containing protein</fullName>
    </recommendedName>
</protein>
<comment type="caution">
    <text evidence="11">The sequence shown here is derived from an EMBL/GenBank/DDBJ whole genome shotgun (WGS) entry which is preliminary data.</text>
</comment>
<dbReference type="GO" id="GO:0000724">
    <property type="term" value="P:double-strand break repair via homologous recombination"/>
    <property type="evidence" value="ECO:0007669"/>
    <property type="project" value="TreeGrafter"/>
</dbReference>
<evidence type="ECO:0000259" key="9">
    <source>
        <dbReference type="PROSITE" id="PS51192"/>
    </source>
</evidence>
<dbReference type="InterPro" id="IPR014001">
    <property type="entry name" value="Helicase_ATP-bd"/>
</dbReference>
<dbReference type="InterPro" id="IPR013083">
    <property type="entry name" value="Znf_RING/FYVE/PHD"/>
</dbReference>
<evidence type="ECO:0000256" key="1">
    <source>
        <dbReference type="ARBA" id="ARBA00007025"/>
    </source>
</evidence>
<dbReference type="GO" id="GO:0005634">
    <property type="term" value="C:nucleus"/>
    <property type="evidence" value="ECO:0007669"/>
    <property type="project" value="TreeGrafter"/>
</dbReference>
<dbReference type="InterPro" id="IPR027417">
    <property type="entry name" value="P-loop_NTPase"/>
</dbReference>
<evidence type="ECO:0000256" key="3">
    <source>
        <dbReference type="ARBA" id="ARBA00022801"/>
    </source>
</evidence>
<dbReference type="InterPro" id="IPR050628">
    <property type="entry name" value="SNF2_RAD54_helicase_TF"/>
</dbReference>
<dbReference type="GO" id="GO:0016787">
    <property type="term" value="F:hydrolase activity"/>
    <property type="evidence" value="ECO:0007669"/>
    <property type="project" value="UniProtKB-KW"/>
</dbReference>
<keyword evidence="6" id="KW-0862">Zinc</keyword>
<dbReference type="GO" id="GO:0008270">
    <property type="term" value="F:zinc ion binding"/>
    <property type="evidence" value="ECO:0007669"/>
    <property type="project" value="UniProtKB-KW"/>
</dbReference>